<evidence type="ECO:0000259" key="1">
    <source>
        <dbReference type="PROSITE" id="PS51833"/>
    </source>
</evidence>
<protein>
    <submittedName>
        <fullName evidence="2">Histidine kinase</fullName>
    </submittedName>
</protein>
<comment type="caution">
    <text evidence="2">The sequence shown here is derived from an EMBL/GenBank/DDBJ whole genome shotgun (WGS) entry which is preliminary data.</text>
</comment>
<keyword evidence="2" id="KW-0808">Transferase</keyword>
<dbReference type="PANTHER" id="PTHR33525">
    <property type="match status" value="1"/>
</dbReference>
<keyword evidence="2" id="KW-0418">Kinase</keyword>
<dbReference type="Pfam" id="PF08668">
    <property type="entry name" value="HDOD"/>
    <property type="match status" value="1"/>
</dbReference>
<keyword evidence="3" id="KW-1185">Reference proteome</keyword>
<dbReference type="PANTHER" id="PTHR33525:SF3">
    <property type="entry name" value="RIBONUCLEASE Y"/>
    <property type="match status" value="1"/>
</dbReference>
<evidence type="ECO:0000313" key="2">
    <source>
        <dbReference type="EMBL" id="RDH88425.1"/>
    </source>
</evidence>
<dbReference type="EMBL" id="QFXE01000001">
    <property type="protein sequence ID" value="RDH88425.1"/>
    <property type="molecule type" value="Genomic_DNA"/>
</dbReference>
<dbReference type="Gene3D" id="1.10.3210.10">
    <property type="entry name" value="Hypothetical protein af1432"/>
    <property type="match status" value="1"/>
</dbReference>
<evidence type="ECO:0000313" key="3">
    <source>
        <dbReference type="Proteomes" id="UP000254771"/>
    </source>
</evidence>
<reference evidence="2 3" key="1">
    <citation type="journal article" date="2018" name="ISME J.">
        <title>Endosymbiont genomes yield clues of tubeworm success.</title>
        <authorList>
            <person name="Li Y."/>
            <person name="Liles M.R."/>
            <person name="Halanych K.M."/>
        </authorList>
    </citation>
    <scope>NUCLEOTIDE SEQUENCE [LARGE SCALE GENOMIC DNA]</scope>
    <source>
        <strain evidence="2">A1462</strain>
    </source>
</reference>
<dbReference type="PROSITE" id="PS51833">
    <property type="entry name" value="HDOD"/>
    <property type="match status" value="1"/>
</dbReference>
<proteinExistence type="predicted"/>
<accession>A0A370DT97</accession>
<feature type="domain" description="HDOD" evidence="1">
    <location>
        <begin position="22"/>
        <end position="209"/>
    </location>
</feature>
<sequence>MIDENAFLDSIFKAIDEHKLTLPTLPEVALRVRDAVESEDSTAQQIAKIVATDAALSARLLQVANSPLYRGRNPIDNLQMAVARLGTRLVRSLVVSLIMQQIFQATCDILDKRFRQLWEESVQIAAISRVLAQNLKHLDREQAMLAGLIHNIGALPVLTMAEHSPELISDQEELDRVIEALSPRIGKRILEDWDFPESLIKVPAHFQDLGYDGGTQADYVDVVLVARLQTALGNDHSLTNEDWGLIPAFAKVGLEPEINVVDIEGVEEEVKEVEVMFLS</sequence>
<dbReference type="InterPro" id="IPR013976">
    <property type="entry name" value="HDOD"/>
</dbReference>
<dbReference type="InterPro" id="IPR052340">
    <property type="entry name" value="RNase_Y/CdgJ"/>
</dbReference>
<dbReference type="GO" id="GO:0016301">
    <property type="term" value="F:kinase activity"/>
    <property type="evidence" value="ECO:0007669"/>
    <property type="project" value="UniProtKB-KW"/>
</dbReference>
<organism evidence="2 3">
    <name type="scientific">endosymbiont of Escarpia spicata</name>
    <dbReference type="NCBI Taxonomy" id="2200908"/>
    <lineage>
        <taxon>Bacteria</taxon>
        <taxon>Pseudomonadati</taxon>
        <taxon>Pseudomonadota</taxon>
        <taxon>Gammaproteobacteria</taxon>
        <taxon>sulfur-oxidizing symbionts</taxon>
    </lineage>
</organism>
<gene>
    <name evidence="2" type="ORF">DIZ78_00335</name>
</gene>
<dbReference type="Proteomes" id="UP000254771">
    <property type="component" value="Unassembled WGS sequence"/>
</dbReference>
<name>A0A370DT97_9GAMM</name>
<dbReference type="AlphaFoldDB" id="A0A370DT97"/>
<dbReference type="SUPFAM" id="SSF109604">
    <property type="entry name" value="HD-domain/PDEase-like"/>
    <property type="match status" value="1"/>
</dbReference>